<dbReference type="PRINTS" id="PR00053">
    <property type="entry name" value="FORKHEAD"/>
</dbReference>
<feature type="region of interest" description="Disordered" evidence="4">
    <location>
        <begin position="617"/>
        <end position="636"/>
    </location>
</feature>
<dbReference type="SMART" id="SM00339">
    <property type="entry name" value="FH"/>
    <property type="match status" value="1"/>
</dbReference>
<dbReference type="InterPro" id="IPR036388">
    <property type="entry name" value="WH-like_DNA-bd_sf"/>
</dbReference>
<feature type="region of interest" description="Disordered" evidence="4">
    <location>
        <begin position="90"/>
        <end position="109"/>
    </location>
</feature>
<gene>
    <name evidence="7" type="primary">FOXM1</name>
</gene>
<evidence type="ECO:0000313" key="6">
    <source>
        <dbReference type="Proteomes" id="UP000694871"/>
    </source>
</evidence>
<dbReference type="CDD" id="cd20029">
    <property type="entry name" value="FH_FOXM"/>
    <property type="match status" value="1"/>
</dbReference>
<dbReference type="InterPro" id="IPR047516">
    <property type="entry name" value="FH_FOXM1"/>
</dbReference>
<reference evidence="7" key="1">
    <citation type="submission" date="2025-08" db="UniProtKB">
        <authorList>
            <consortium name="RefSeq"/>
        </authorList>
    </citation>
    <scope>IDENTIFICATION</scope>
</reference>
<evidence type="ECO:0000256" key="4">
    <source>
        <dbReference type="SAM" id="MobiDB-lite"/>
    </source>
</evidence>
<evidence type="ECO:0000259" key="5">
    <source>
        <dbReference type="PROSITE" id="PS50039"/>
    </source>
</evidence>
<feature type="domain" description="Fork-head" evidence="5">
    <location>
        <begin position="174"/>
        <end position="267"/>
    </location>
</feature>
<dbReference type="Pfam" id="PF00250">
    <property type="entry name" value="Forkhead"/>
    <property type="match status" value="1"/>
</dbReference>
<dbReference type="PROSITE" id="PS50039">
    <property type="entry name" value="FORK_HEAD_3"/>
    <property type="match status" value="1"/>
</dbReference>
<accession>A0ABM1L7T7</accession>
<feature type="region of interest" description="Disordered" evidence="4">
    <location>
        <begin position="261"/>
        <end position="290"/>
    </location>
</feature>
<dbReference type="InterPro" id="IPR001766">
    <property type="entry name" value="Fork_head_dom"/>
</dbReference>
<proteinExistence type="predicted"/>
<feature type="region of interest" description="Disordered" evidence="4">
    <location>
        <begin position="569"/>
        <end position="606"/>
    </location>
</feature>
<keyword evidence="2 3" id="KW-0238">DNA-binding</keyword>
<evidence type="ECO:0000256" key="3">
    <source>
        <dbReference type="PROSITE-ProRule" id="PRU00089"/>
    </source>
</evidence>
<dbReference type="PROSITE" id="PS00657">
    <property type="entry name" value="FORK_HEAD_1"/>
    <property type="match status" value="1"/>
</dbReference>
<feature type="compositionally biased region" description="Polar residues" evidence="4">
    <location>
        <begin position="623"/>
        <end position="636"/>
    </location>
</feature>
<dbReference type="InterPro" id="IPR042839">
    <property type="entry name" value="FOXM1"/>
</dbReference>
<dbReference type="InterPro" id="IPR018122">
    <property type="entry name" value="TF_fork_head_CS_1"/>
</dbReference>
<name>A0ABM1L7T7_GEKJA</name>
<comment type="subcellular location">
    <subcellularLocation>
        <location evidence="1 3">Nucleus</location>
    </subcellularLocation>
</comment>
<protein>
    <submittedName>
        <fullName evidence="7">Forkhead box protein M1</fullName>
    </submittedName>
</protein>
<organism evidence="6 7">
    <name type="scientific">Gekko japonicus</name>
    <name type="common">Schlegel's Japanese gecko</name>
    <dbReference type="NCBI Taxonomy" id="146911"/>
    <lineage>
        <taxon>Eukaryota</taxon>
        <taxon>Metazoa</taxon>
        <taxon>Chordata</taxon>
        <taxon>Craniata</taxon>
        <taxon>Vertebrata</taxon>
        <taxon>Euteleostomi</taxon>
        <taxon>Lepidosauria</taxon>
        <taxon>Squamata</taxon>
        <taxon>Bifurcata</taxon>
        <taxon>Gekkota</taxon>
        <taxon>Gekkonidae</taxon>
        <taxon>Gekkoninae</taxon>
        <taxon>Gekko</taxon>
    </lineage>
</organism>
<evidence type="ECO:0000256" key="2">
    <source>
        <dbReference type="ARBA" id="ARBA00023125"/>
    </source>
</evidence>
<dbReference type="PROSITE" id="PS00658">
    <property type="entry name" value="FORK_HEAD_2"/>
    <property type="match status" value="1"/>
</dbReference>
<dbReference type="Proteomes" id="UP000694871">
    <property type="component" value="Unplaced"/>
</dbReference>
<keyword evidence="6" id="KW-1185">Reference proteome</keyword>
<dbReference type="PANTHER" id="PTHR46878:SF1">
    <property type="entry name" value="FORKHEAD BOX PROTEIN M1"/>
    <property type="match status" value="1"/>
</dbReference>
<dbReference type="PANTHER" id="PTHR46878">
    <property type="entry name" value="FORKHEAD BOX PROTEIN M1"/>
    <property type="match status" value="1"/>
</dbReference>
<dbReference type="InterPro" id="IPR036390">
    <property type="entry name" value="WH_DNA-bd_sf"/>
</dbReference>
<feature type="region of interest" description="Disordered" evidence="4">
    <location>
        <begin position="129"/>
        <end position="167"/>
    </location>
</feature>
<dbReference type="GeneID" id="107123306"/>
<dbReference type="InterPro" id="IPR030456">
    <property type="entry name" value="TF_fork_head_CS_2"/>
</dbReference>
<feature type="compositionally biased region" description="Polar residues" evidence="4">
    <location>
        <begin position="100"/>
        <end position="109"/>
    </location>
</feature>
<evidence type="ECO:0000256" key="1">
    <source>
        <dbReference type="ARBA" id="ARBA00004123"/>
    </source>
</evidence>
<evidence type="ECO:0000313" key="7">
    <source>
        <dbReference type="RefSeq" id="XP_015282024.1"/>
    </source>
</evidence>
<keyword evidence="3" id="KW-0539">Nucleus</keyword>
<feature type="DNA-binding region" description="Fork-head" evidence="3">
    <location>
        <begin position="174"/>
        <end position="267"/>
    </location>
</feature>
<sequence>MSDSQGVAIPAGRSVLTVMEALAAKEKEWGSSKPNKFLLISSGSSSPTVEAREFNQRFKSEDKHSISCNKLQGEDNAGARKGLAVWASEPQSMEGHEQEGNSSREAPSCELDNSLTNIQWLGKMSSDGLSPCSAKTGMQKENQTPKQEAAVKQTEKGAAPSSSTASWQASFTERPPYSYMAMIQFAINSTEKKCMTLKDIYTWIEDHFPYFKHVAKPGWKNSIRHNLSLHDMFVRETPASSKISFWTIHPEANRYLTLDQVFKQQKRRTPDPQKNPGGTGGNRTEPQPACRKMKPLLPRINSYLVPVQFPLSQSLILQPSAKIPLLVSQSMSEPAQSSKRVRIAPKVLPTSVKPNLTLPEISIKGEVYCGEESSPSASHQTTKEDACQINRELFPAVLSIEKERGFHLSEGGAPPFQTALPVEEPPLQGDEELSLLLPAPEEQKKQLAALKPPFQETPGTERHALHETGTSRRKQLLALPCPEEPVLLLPSSHGSESLTLEHSSPFEHPPGNVSQLNCSQGVCGRFETPIKEVFCKLPASSTPCKMPTSSSLTLTDPWRLVPFLKETSTQGFSPRRSPPVPSLSLQEDLDLSTSPRPSMFDSPQPLLLNTEANDMVSGPLISSPASSNESPPQVQASVLPENCSLQDGLFLDTMNESLSKILLDISFPGFDEDNLGTDLSW</sequence>
<dbReference type="SUPFAM" id="SSF46785">
    <property type="entry name" value="Winged helix' DNA-binding domain"/>
    <property type="match status" value="1"/>
</dbReference>
<dbReference type="RefSeq" id="XP_015282024.1">
    <property type="nucleotide sequence ID" value="XM_015426538.1"/>
</dbReference>
<dbReference type="Gene3D" id="1.10.10.10">
    <property type="entry name" value="Winged helix-like DNA-binding domain superfamily/Winged helix DNA-binding domain"/>
    <property type="match status" value="1"/>
</dbReference>